<evidence type="ECO:0000313" key="2">
    <source>
        <dbReference type="Proteomes" id="UP001241377"/>
    </source>
</evidence>
<evidence type="ECO:0000313" key="1">
    <source>
        <dbReference type="EMBL" id="KAJ9093338.1"/>
    </source>
</evidence>
<accession>A0ACC2V1X0</accession>
<dbReference type="EMBL" id="JASBWR010000124">
    <property type="protein sequence ID" value="KAJ9093338.1"/>
    <property type="molecule type" value="Genomic_DNA"/>
</dbReference>
<organism evidence="1 2">
    <name type="scientific">Naganishia cerealis</name>
    <dbReference type="NCBI Taxonomy" id="610337"/>
    <lineage>
        <taxon>Eukaryota</taxon>
        <taxon>Fungi</taxon>
        <taxon>Dikarya</taxon>
        <taxon>Basidiomycota</taxon>
        <taxon>Agaricomycotina</taxon>
        <taxon>Tremellomycetes</taxon>
        <taxon>Filobasidiales</taxon>
        <taxon>Filobasidiaceae</taxon>
        <taxon>Naganishia</taxon>
    </lineage>
</organism>
<proteinExistence type="predicted"/>
<name>A0ACC2V1X0_9TREE</name>
<gene>
    <name evidence="1" type="ORF">QFC19_008356</name>
</gene>
<dbReference type="Proteomes" id="UP001241377">
    <property type="component" value="Unassembled WGS sequence"/>
</dbReference>
<protein>
    <submittedName>
        <fullName evidence="1">Uncharacterized protein</fullName>
    </submittedName>
</protein>
<keyword evidence="2" id="KW-1185">Reference proteome</keyword>
<comment type="caution">
    <text evidence="1">The sequence shown here is derived from an EMBL/GenBank/DDBJ whole genome shotgun (WGS) entry which is preliminary data.</text>
</comment>
<sequence>MLSIRALRSILLRPLALRAFIPPTRLAVPTVFASVRCVSFARNPNELRAQIEKNIINSLEKVSKDIVIDAVRACKSSSQMQEPLALIQKILESDKVVFDETLLRELFLLRLPTSANIALIRQFYVRNPGSEITKSTALIPFRYCLFEGDLKDALVVTDLTTGHPNYIKKRSAELRSGIIKVASTAIGITLFSKLGVQALIDEGILADSWRHLSSINAMIITYLLNSSFFVTIVRFGRQMASAGGDYLTWQKGTFYTHWYKHADEMMMCARIMEADIAINGGGPSGGAASPELVEELCRTAEQVETHTLQPGYTRDGKRIRLLEPRDNLEDLKMQAYWMSGGDGFEWVEPDQDPATIMWKQHLRGGQVEGDSRQSLKWADEVTGHVNSGKE</sequence>
<reference evidence="1" key="1">
    <citation type="submission" date="2023-04" db="EMBL/GenBank/DDBJ databases">
        <title>Draft Genome sequencing of Naganishia species isolated from polar environments using Oxford Nanopore Technology.</title>
        <authorList>
            <person name="Leo P."/>
            <person name="Venkateswaran K."/>
        </authorList>
    </citation>
    <scope>NUCLEOTIDE SEQUENCE</scope>
    <source>
        <strain evidence="1">MNA-CCFEE 5261</strain>
    </source>
</reference>